<sequence>MIPQRDLLELTYNDIAVKGDLYLASRHLADFMRNAHLTRNESALDEICESYRLMKEFMLRGYQDAKRGEVYQSLLRRLFRLTCSVDLEYRMSIGGIYGIFKSHSLQLDNDSSSIQGKLEAYVQDLALLSLESGDMQREHERAVQAEHQHYISVLFEYVLVSDQWTKQDSEFWTSLLTSPTIDVHDALVLVSAIMLSCVTIYDVNKLSTLVAVYSIVADERLRQRAFVGWGLSMNLKLNGLFPEQEEILTRLFADSQVREELVSLQKQMVFCKDAERDTEELQRDIIPNLVKNNNLNITRFGISEKDEEPMQDILHPDAQDKAMEEMENSFKRMLEMQKAGSDIYFGGFSQMKRFPFFHTLSNWFVPFTEAHPALASIRTKLEDNNFLSVLFANGPFCDSDKYSFALAISSVIDTIPSNMREMLNHNESVGPVLSAEERQSAAYIRRMYLQDLYRFFRLNDVRGGFFNIFSFSNHQLDHSGFFCAYGQLPQALFTSELIELCHFLLQRKHYDYLQELFKRYPEIDDVAYLRIRAAVAMYFKNYYMAESLYENILSQDSDDENAMRGLAQAYFHNENFEEAESLYEKLSVLHPDNKRYQLNQAIAMMNQGKIEEGLNILYKLNYNYPLDHNISRALAWGLMADTKVEKAEKIYDELLLSAGVGPADYLNGGYCKWFLNKVSEAVILLKAFMDKSKSFQSLSDAFASDHLLLEANHITDIDEKIMCDLTNE</sequence>
<dbReference type="SMART" id="SM00028">
    <property type="entry name" value="TPR"/>
    <property type="match status" value="2"/>
</dbReference>
<dbReference type="SUPFAM" id="SSF48452">
    <property type="entry name" value="TPR-like"/>
    <property type="match status" value="1"/>
</dbReference>
<dbReference type="InterPro" id="IPR011990">
    <property type="entry name" value="TPR-like_helical_dom_sf"/>
</dbReference>
<keyword evidence="1" id="KW-0802">TPR repeat</keyword>
<protein>
    <submittedName>
        <fullName evidence="2">Tetratricopeptide repeat protein</fullName>
    </submittedName>
</protein>
<dbReference type="PROSITE" id="PS50005">
    <property type="entry name" value="TPR"/>
    <property type="match status" value="1"/>
</dbReference>
<evidence type="ECO:0000313" key="2">
    <source>
        <dbReference type="EMBL" id="BFO70556.1"/>
    </source>
</evidence>
<gene>
    <name evidence="2" type="ORF">GTC17253_05220</name>
</gene>
<proteinExistence type="predicted"/>
<dbReference type="Pfam" id="PF14559">
    <property type="entry name" value="TPR_19"/>
    <property type="match status" value="1"/>
</dbReference>
<name>A0AB33ISI6_9BACT</name>
<dbReference type="AlphaFoldDB" id="A0AB33ISI6"/>
<reference evidence="2" key="1">
    <citation type="submission" date="2024-07" db="EMBL/GenBank/DDBJ databases">
        <title>Complete genome sequence of Prevotella sp. YM-2024 GTC17253.</title>
        <authorList>
            <person name="Hayashi M."/>
            <person name="Muto Y."/>
            <person name="Tanaka K."/>
            <person name="Niwa H."/>
        </authorList>
    </citation>
    <scope>NUCLEOTIDE SEQUENCE</scope>
    <source>
        <strain evidence="2">GTC17253</strain>
    </source>
</reference>
<accession>A0AB33ISI6</accession>
<organism evidence="2">
    <name type="scientific">Prevotella sp. GTC17253</name>
    <dbReference type="NCBI Taxonomy" id="3236793"/>
    <lineage>
        <taxon>Bacteria</taxon>
        <taxon>Pseudomonadati</taxon>
        <taxon>Bacteroidota</taxon>
        <taxon>Bacteroidia</taxon>
        <taxon>Bacteroidales</taxon>
        <taxon>Prevotellaceae</taxon>
        <taxon>Prevotella</taxon>
    </lineage>
</organism>
<evidence type="ECO:0000256" key="1">
    <source>
        <dbReference type="PROSITE-ProRule" id="PRU00339"/>
    </source>
</evidence>
<dbReference type="EMBL" id="AP035785">
    <property type="protein sequence ID" value="BFO70556.1"/>
    <property type="molecule type" value="Genomic_DNA"/>
</dbReference>
<dbReference type="InterPro" id="IPR019734">
    <property type="entry name" value="TPR_rpt"/>
</dbReference>
<feature type="repeat" description="TPR" evidence="1">
    <location>
        <begin position="560"/>
        <end position="593"/>
    </location>
</feature>
<dbReference type="Gene3D" id="1.25.40.10">
    <property type="entry name" value="Tetratricopeptide repeat domain"/>
    <property type="match status" value="2"/>
</dbReference>